<feature type="domain" description="EF-hand" evidence="8">
    <location>
        <begin position="172"/>
        <end position="207"/>
    </location>
</feature>
<proteinExistence type="inferred from homology"/>
<evidence type="ECO:0000313" key="9">
    <source>
        <dbReference type="Ensembl" id="ENSCLMP00005031306.1"/>
    </source>
</evidence>
<reference evidence="9" key="2">
    <citation type="submission" date="2025-09" db="UniProtKB">
        <authorList>
            <consortium name="Ensembl"/>
        </authorList>
    </citation>
    <scope>IDENTIFICATION</scope>
</reference>
<evidence type="ECO:0000259" key="8">
    <source>
        <dbReference type="PROSITE" id="PS50222"/>
    </source>
</evidence>
<dbReference type="InterPro" id="IPR011992">
    <property type="entry name" value="EF-hand-dom_pair"/>
</dbReference>
<keyword evidence="10" id="KW-1185">Reference proteome</keyword>
<dbReference type="Proteomes" id="UP000694565">
    <property type="component" value="Unplaced"/>
</dbReference>
<keyword evidence="4" id="KW-0677">Repeat</keyword>
<comment type="function">
    <text evidence="7">May be involved in the calcium-dependent regulation of rhodopsin phosphorylation. Binds three calcium ions.</text>
</comment>
<dbReference type="InterPro" id="IPR028846">
    <property type="entry name" value="Recoverin"/>
</dbReference>
<keyword evidence="2" id="KW-0519">Myristate</keyword>
<dbReference type="PANTHER" id="PTHR23055">
    <property type="entry name" value="CALCIUM BINDING PROTEINS"/>
    <property type="match status" value="1"/>
</dbReference>
<keyword evidence="5" id="KW-0106">Calcium</keyword>
<evidence type="ECO:0000256" key="3">
    <source>
        <dbReference type="ARBA" id="ARBA00022723"/>
    </source>
</evidence>
<dbReference type="PROSITE" id="PS50222">
    <property type="entry name" value="EF_HAND_2"/>
    <property type="match status" value="3"/>
</dbReference>
<evidence type="ECO:0000256" key="5">
    <source>
        <dbReference type="ARBA" id="ARBA00022837"/>
    </source>
</evidence>
<evidence type="ECO:0000313" key="10">
    <source>
        <dbReference type="Proteomes" id="UP000694565"/>
    </source>
</evidence>
<evidence type="ECO:0000256" key="2">
    <source>
        <dbReference type="ARBA" id="ARBA00022707"/>
    </source>
</evidence>
<dbReference type="GO" id="GO:0008076">
    <property type="term" value="C:voltage-gated potassium channel complex"/>
    <property type="evidence" value="ECO:0007669"/>
    <property type="project" value="TreeGrafter"/>
</dbReference>
<dbReference type="AlphaFoldDB" id="A0A8C3G3D2"/>
<dbReference type="InterPro" id="IPR018247">
    <property type="entry name" value="EF_Hand_1_Ca_BS"/>
</dbReference>
<name>A0A8C3G3D2_CYCLU</name>
<dbReference type="SMART" id="SM00054">
    <property type="entry name" value="EFh"/>
    <property type="match status" value="3"/>
</dbReference>
<dbReference type="CDD" id="cd00051">
    <property type="entry name" value="EFh"/>
    <property type="match status" value="2"/>
</dbReference>
<dbReference type="SUPFAM" id="SSF47473">
    <property type="entry name" value="EF-hand"/>
    <property type="match status" value="1"/>
</dbReference>
<dbReference type="Pfam" id="PF13499">
    <property type="entry name" value="EF-hand_7"/>
    <property type="match status" value="1"/>
</dbReference>
<evidence type="ECO:0000256" key="4">
    <source>
        <dbReference type="ARBA" id="ARBA00022737"/>
    </source>
</evidence>
<comment type="similarity">
    <text evidence="1">Belongs to the recoverin family.</text>
</comment>
<dbReference type="FunFam" id="1.10.238.10:FF:000009">
    <property type="entry name" value="Visinin-like protein 1"/>
    <property type="match status" value="1"/>
</dbReference>
<evidence type="ECO:0000256" key="7">
    <source>
        <dbReference type="ARBA" id="ARBA00037437"/>
    </source>
</evidence>
<dbReference type="PANTHER" id="PTHR23055:SF65">
    <property type="entry name" value="KV CHANNEL-INTERACTING PROTEIN 2"/>
    <property type="match status" value="1"/>
</dbReference>
<organism evidence="9 10">
    <name type="scientific">Cyclopterus lumpus</name>
    <name type="common">Lumpsucker</name>
    <dbReference type="NCBI Taxonomy" id="8103"/>
    <lineage>
        <taxon>Eukaryota</taxon>
        <taxon>Metazoa</taxon>
        <taxon>Chordata</taxon>
        <taxon>Craniata</taxon>
        <taxon>Vertebrata</taxon>
        <taxon>Euteleostomi</taxon>
        <taxon>Actinopterygii</taxon>
        <taxon>Neopterygii</taxon>
        <taxon>Teleostei</taxon>
        <taxon>Neoteleostei</taxon>
        <taxon>Acanthomorphata</taxon>
        <taxon>Eupercaria</taxon>
        <taxon>Perciformes</taxon>
        <taxon>Cottioidei</taxon>
        <taxon>Cottales</taxon>
        <taxon>Cyclopteridae</taxon>
        <taxon>Cyclopterus</taxon>
    </lineage>
</organism>
<feature type="domain" description="EF-hand" evidence="8">
    <location>
        <begin position="136"/>
        <end position="171"/>
    </location>
</feature>
<dbReference type="PRINTS" id="PR00450">
    <property type="entry name" value="RECOVERIN"/>
</dbReference>
<dbReference type="Ensembl" id="ENSCLMT00005032666.1">
    <property type="protein sequence ID" value="ENSCLMP00005031306.1"/>
    <property type="gene ID" value="ENSCLMG00005015013.1"/>
</dbReference>
<dbReference type="InterPro" id="IPR002048">
    <property type="entry name" value="EF_hand_dom"/>
</dbReference>
<dbReference type="Pfam" id="PF13833">
    <property type="entry name" value="EF-hand_8"/>
    <property type="match status" value="1"/>
</dbReference>
<keyword evidence="3" id="KW-0479">Metal-binding</keyword>
<accession>A0A8C3G3D2</accession>
<feature type="domain" description="EF-hand" evidence="8">
    <location>
        <begin position="220"/>
        <end position="255"/>
    </location>
</feature>
<protein>
    <submittedName>
        <fullName evidence="9">Potassium voltage-gated channel interacting protein 2</fullName>
    </submittedName>
</protein>
<dbReference type="PROSITE" id="PS00018">
    <property type="entry name" value="EF_HAND_1"/>
    <property type="match status" value="2"/>
</dbReference>
<dbReference type="GO" id="GO:0015459">
    <property type="term" value="F:potassium channel regulator activity"/>
    <property type="evidence" value="ECO:0007669"/>
    <property type="project" value="TreeGrafter"/>
</dbReference>
<dbReference type="GO" id="GO:1901379">
    <property type="term" value="P:regulation of potassium ion transmembrane transport"/>
    <property type="evidence" value="ECO:0007669"/>
    <property type="project" value="TreeGrafter"/>
</dbReference>
<dbReference type="Gene3D" id="1.10.238.10">
    <property type="entry name" value="EF-hand"/>
    <property type="match status" value="1"/>
</dbReference>
<dbReference type="GeneTree" id="ENSGT00940000157798"/>
<evidence type="ECO:0000256" key="6">
    <source>
        <dbReference type="ARBA" id="ARBA00023288"/>
    </source>
</evidence>
<evidence type="ECO:0000256" key="1">
    <source>
        <dbReference type="ARBA" id="ARBA00006049"/>
    </source>
</evidence>
<dbReference type="GO" id="GO:0005509">
    <property type="term" value="F:calcium ion binding"/>
    <property type="evidence" value="ECO:0007669"/>
    <property type="project" value="InterPro"/>
</dbReference>
<reference evidence="9" key="1">
    <citation type="submission" date="2025-08" db="UniProtKB">
        <authorList>
            <consortium name="Ensembl"/>
        </authorList>
    </citation>
    <scope>IDENTIFICATION</scope>
</reference>
<sequence length="266" mass="30622">MVVEVSVSCGCSVLVSLQTTYPIQGQYVSWRRFQLTLGEGGVHPGQSIDRQPFTLTPIGNLESNEPELHVFGLWEEDELSAVRYRPERLDHLEQKTNFSKKELQVLYRGFKNECPSGVVNEETFKSIYSQFFPHGDSSMYAHFLFEAFDTRNNGSVSFEDFVVSLSIILRGSITDKLNWAFNLYDLNKDGCITREEMTDIMHSIYDMMGKYTYPCIGDNAPMEHVDNFFQKMDKNNDGVVTIEEFLETCQRDESIMQSMHMFDSVI</sequence>
<keyword evidence="6" id="KW-0449">Lipoprotein</keyword>